<dbReference type="Pfam" id="PF00038">
    <property type="entry name" value="Filament"/>
    <property type="match status" value="1"/>
</dbReference>
<name>A0A4W3GXY2_CALMI</name>
<feature type="compositionally biased region" description="Low complexity" evidence="4">
    <location>
        <begin position="7"/>
        <end position="16"/>
    </location>
</feature>
<reference evidence="7" key="1">
    <citation type="journal article" date="2006" name="Science">
        <title>Ancient noncoding elements conserved in the human genome.</title>
        <authorList>
            <person name="Venkatesh B."/>
            <person name="Kirkness E.F."/>
            <person name="Loh Y.H."/>
            <person name="Halpern A.L."/>
            <person name="Lee A.P."/>
            <person name="Johnson J."/>
            <person name="Dandona N."/>
            <person name="Viswanathan L.D."/>
            <person name="Tay A."/>
            <person name="Venter J.C."/>
            <person name="Strausberg R.L."/>
            <person name="Brenner S."/>
        </authorList>
    </citation>
    <scope>NUCLEOTIDE SEQUENCE [LARGE SCALE GENOMIC DNA]</scope>
</reference>
<dbReference type="PRINTS" id="PR01276">
    <property type="entry name" value="TYPE2KERATIN"/>
</dbReference>
<dbReference type="Proteomes" id="UP000314986">
    <property type="component" value="Unassembled WGS sequence"/>
</dbReference>
<dbReference type="PANTHER" id="PTHR45616">
    <property type="entry name" value="GATA-TYPE DOMAIN-CONTAINING PROTEIN"/>
    <property type="match status" value="1"/>
</dbReference>
<dbReference type="SUPFAM" id="SSF64593">
    <property type="entry name" value="Intermediate filament protein, coiled coil region"/>
    <property type="match status" value="3"/>
</dbReference>
<dbReference type="Ensembl" id="ENSCMIT00000008108.1">
    <property type="protein sequence ID" value="ENSCMIP00000007880.1"/>
    <property type="gene ID" value="ENSCMIG00000004260.1"/>
</dbReference>
<evidence type="ECO:0000259" key="5">
    <source>
        <dbReference type="PROSITE" id="PS51842"/>
    </source>
</evidence>
<reference evidence="6" key="5">
    <citation type="submission" date="2025-09" db="UniProtKB">
        <authorList>
            <consortium name="Ensembl"/>
        </authorList>
    </citation>
    <scope>IDENTIFICATION</scope>
</reference>
<feature type="coiled-coil region" evidence="3">
    <location>
        <begin position="310"/>
        <end position="362"/>
    </location>
</feature>
<dbReference type="FunFam" id="1.20.5.1160:FF:000001">
    <property type="entry name" value="Keratin type II"/>
    <property type="match status" value="1"/>
</dbReference>
<dbReference type="PROSITE" id="PS51842">
    <property type="entry name" value="IF_ROD_2"/>
    <property type="match status" value="1"/>
</dbReference>
<reference evidence="7" key="3">
    <citation type="journal article" date="2014" name="Nature">
        <title>Elephant shark genome provides unique insights into gnathostome evolution.</title>
        <authorList>
            <consortium name="International Elephant Shark Genome Sequencing Consortium"/>
            <person name="Venkatesh B."/>
            <person name="Lee A.P."/>
            <person name="Ravi V."/>
            <person name="Maurya A.K."/>
            <person name="Lian M.M."/>
            <person name="Swann J.B."/>
            <person name="Ohta Y."/>
            <person name="Flajnik M.F."/>
            <person name="Sutoh Y."/>
            <person name="Kasahara M."/>
            <person name="Hoon S."/>
            <person name="Gangu V."/>
            <person name="Roy S.W."/>
            <person name="Irimia M."/>
            <person name="Korzh V."/>
            <person name="Kondrychyn I."/>
            <person name="Lim Z.W."/>
            <person name="Tay B.H."/>
            <person name="Tohari S."/>
            <person name="Kong K.W."/>
            <person name="Ho S."/>
            <person name="Lorente-Galdos B."/>
            <person name="Quilez J."/>
            <person name="Marques-Bonet T."/>
            <person name="Raney B.J."/>
            <person name="Ingham P.W."/>
            <person name="Tay A."/>
            <person name="Hillier L.W."/>
            <person name="Minx P."/>
            <person name="Boehm T."/>
            <person name="Wilson R.K."/>
            <person name="Brenner S."/>
            <person name="Warren W.C."/>
        </authorList>
    </citation>
    <scope>NUCLEOTIDE SEQUENCE [LARGE SCALE GENOMIC DNA]</scope>
</reference>
<evidence type="ECO:0000256" key="4">
    <source>
        <dbReference type="SAM" id="MobiDB-lite"/>
    </source>
</evidence>
<evidence type="ECO:0000256" key="1">
    <source>
        <dbReference type="ARBA" id="ARBA00022754"/>
    </source>
</evidence>
<evidence type="ECO:0000256" key="3">
    <source>
        <dbReference type="SAM" id="Coils"/>
    </source>
</evidence>
<feature type="compositionally biased region" description="Polar residues" evidence="4">
    <location>
        <begin position="17"/>
        <end position="45"/>
    </location>
</feature>
<evidence type="ECO:0000313" key="6">
    <source>
        <dbReference type="Ensembl" id="ENSCMIP00000007880.1"/>
    </source>
</evidence>
<feature type="domain" description="IF rod" evidence="5">
    <location>
        <begin position="80"/>
        <end position="405"/>
    </location>
</feature>
<dbReference type="InterPro" id="IPR003054">
    <property type="entry name" value="Keratin_II"/>
</dbReference>
<keyword evidence="1" id="KW-0403">Intermediate filament</keyword>
<protein>
    <submittedName>
        <fullName evidence="6">Keratin, type II cytoskeletal 8-like</fullName>
    </submittedName>
</protein>
<dbReference type="Gene3D" id="1.20.5.1160">
    <property type="entry name" value="Vasodilator-stimulated phosphoprotein"/>
    <property type="match status" value="1"/>
</dbReference>
<reference evidence="7" key="2">
    <citation type="journal article" date="2007" name="PLoS Biol.">
        <title>Survey sequencing and comparative analysis of the elephant shark (Callorhinchus milii) genome.</title>
        <authorList>
            <person name="Venkatesh B."/>
            <person name="Kirkness E.F."/>
            <person name="Loh Y.H."/>
            <person name="Halpern A.L."/>
            <person name="Lee A.P."/>
            <person name="Johnson J."/>
            <person name="Dandona N."/>
            <person name="Viswanathan L.D."/>
            <person name="Tay A."/>
            <person name="Venter J.C."/>
            <person name="Strausberg R.L."/>
            <person name="Brenner S."/>
        </authorList>
    </citation>
    <scope>NUCLEOTIDE SEQUENCE [LARGE SCALE GENOMIC DNA]</scope>
</reference>
<evidence type="ECO:0000256" key="2">
    <source>
        <dbReference type="ARBA" id="ARBA00023054"/>
    </source>
</evidence>
<keyword evidence="2 3" id="KW-0175">Coiled coil</keyword>
<dbReference type="GO" id="GO:0045095">
    <property type="term" value="C:keratin filament"/>
    <property type="evidence" value="ECO:0007669"/>
    <property type="project" value="InterPro"/>
</dbReference>
<organism evidence="6 7">
    <name type="scientific">Callorhinchus milii</name>
    <name type="common">Ghost shark</name>
    <dbReference type="NCBI Taxonomy" id="7868"/>
    <lineage>
        <taxon>Eukaryota</taxon>
        <taxon>Metazoa</taxon>
        <taxon>Chordata</taxon>
        <taxon>Craniata</taxon>
        <taxon>Vertebrata</taxon>
        <taxon>Chondrichthyes</taxon>
        <taxon>Holocephali</taxon>
        <taxon>Chimaeriformes</taxon>
        <taxon>Callorhinchidae</taxon>
        <taxon>Callorhinchus</taxon>
    </lineage>
</organism>
<dbReference type="SMART" id="SM01391">
    <property type="entry name" value="Filament"/>
    <property type="match status" value="1"/>
</dbReference>
<dbReference type="GeneTree" id="ENSGT00940000161090"/>
<dbReference type="InterPro" id="IPR039008">
    <property type="entry name" value="IF_rod_dom"/>
</dbReference>
<feature type="region of interest" description="Disordered" evidence="4">
    <location>
        <begin position="1"/>
        <end position="46"/>
    </location>
</feature>
<keyword evidence="7" id="KW-1185">Reference proteome</keyword>
<reference evidence="6" key="4">
    <citation type="submission" date="2025-08" db="UniProtKB">
        <authorList>
            <consortium name="Ensembl"/>
        </authorList>
    </citation>
    <scope>IDENTIFICATION</scope>
</reference>
<dbReference type="AlphaFoldDB" id="A0A4W3GXY2"/>
<dbReference type="Gene3D" id="1.20.5.170">
    <property type="match status" value="1"/>
</dbReference>
<sequence length="405" mass="46333">MYRRTHSSSSTSSSSSLKRVNISTSGHTTGNIKLSTSSIESASNMKSEKLTSPIHIAEHHSLSHLNLETSSNIQHIREEEKEQIKLLNNKFVSFINRVRYLEEENQKLETKWKLLQNQGSFSSNMDHMYGSYTESLKRQVENFGQDTVKLTGELDKMQGVMGNFKLKYEDELNRRAGFENDFVILKKSVDDSYLDKHQLADKVEGLESEIEFYRHVYSEQVNELQDQVKDIAVTVEVNNSRSLDLDQLIVDVKAEYAAMASKTREEAETMYTTKYNILAQSAGQHDTDIRSMKAEITDSTRKIGRLTTEIESLTALRVSLEAAVIQAEETGEMSLKNSKVRVLQLEDEIQQAKQAMALQVRQYQEMLTPRLWPCSLFEQRSEFSSPLPVLRTRLLVDWQIAFPGV</sequence>
<dbReference type="Gene3D" id="1.20.5.500">
    <property type="entry name" value="Single helix bin"/>
    <property type="match status" value="1"/>
</dbReference>
<gene>
    <name evidence="6" type="primary">LOC103190798</name>
</gene>
<proteinExistence type="predicted"/>
<accession>A0A4W3GXY2</accession>
<dbReference type="PANTHER" id="PTHR45616:SF22">
    <property type="entry name" value="SFI1 SPINDLE BODY DOMAIN-CONTAINING PROTEIN"/>
    <property type="match status" value="1"/>
</dbReference>
<evidence type="ECO:0000313" key="7">
    <source>
        <dbReference type="Proteomes" id="UP000314986"/>
    </source>
</evidence>